<accession>A0A087MJF6</accession>
<dbReference type="Proteomes" id="UP000029085">
    <property type="component" value="Unassembled WGS sequence"/>
</dbReference>
<name>A0A087MJF6_9GAMM</name>
<dbReference type="EMBL" id="AVCJ01000009">
    <property type="protein sequence ID" value="KFL37009.1"/>
    <property type="molecule type" value="Genomic_DNA"/>
</dbReference>
<dbReference type="STRING" id="1121014.N788_11760"/>
<gene>
    <name evidence="2" type="ORF">N788_11760</name>
</gene>
<evidence type="ECO:0000313" key="2">
    <source>
        <dbReference type="EMBL" id="KFL37009.1"/>
    </source>
</evidence>
<proteinExistence type="predicted"/>
<dbReference type="Gene3D" id="3.40.50.720">
    <property type="entry name" value="NAD(P)-binding Rossmann-like Domain"/>
    <property type="match status" value="1"/>
</dbReference>
<evidence type="ECO:0000259" key="1">
    <source>
        <dbReference type="Pfam" id="PF01370"/>
    </source>
</evidence>
<feature type="domain" description="NAD-dependent epimerase/dehydratase" evidence="1">
    <location>
        <begin position="2"/>
        <end position="189"/>
    </location>
</feature>
<protein>
    <recommendedName>
        <fullName evidence="1">NAD-dependent epimerase/dehydratase domain-containing protein</fullName>
    </recommendedName>
</protein>
<dbReference type="PANTHER" id="PTHR48079:SF6">
    <property type="entry name" value="NAD(P)-BINDING DOMAIN-CONTAINING PROTEIN-RELATED"/>
    <property type="match status" value="1"/>
</dbReference>
<dbReference type="AlphaFoldDB" id="A0A087MJF6"/>
<comment type="caution">
    <text evidence="2">The sequence shown here is derived from an EMBL/GenBank/DDBJ whole genome shotgun (WGS) entry which is preliminary data.</text>
</comment>
<reference evidence="2 3" key="2">
    <citation type="journal article" date="2015" name="Stand. Genomic Sci.">
        <title>High quality draft genomic sequence of Arenimonas donghaensis DSM 18148(T).</title>
        <authorList>
            <person name="Chen F."/>
            <person name="Wang H."/>
            <person name="Cao Y."/>
            <person name="Li X."/>
            <person name="Wang G."/>
        </authorList>
    </citation>
    <scope>NUCLEOTIDE SEQUENCE [LARGE SCALE GENOMIC DNA]</scope>
    <source>
        <strain evidence="2 3">HO3-R19</strain>
    </source>
</reference>
<evidence type="ECO:0000313" key="3">
    <source>
        <dbReference type="Proteomes" id="UP000029085"/>
    </source>
</evidence>
<dbReference type="InterPro" id="IPR051783">
    <property type="entry name" value="NAD(P)-dependent_oxidoreduct"/>
</dbReference>
<dbReference type="SUPFAM" id="SSF51735">
    <property type="entry name" value="NAD(P)-binding Rossmann-fold domains"/>
    <property type="match status" value="1"/>
</dbReference>
<sequence length="266" mass="28056">MVVAGAGDVGGRLAACLARDGVEVLALRRRPPQGLADGVTGIQADLATGAGLSALPRQPSALVFCAAPDQRDETAYRALYVDGLSRLLAACDAPRVVFVSSTAVYGEHRGEWVDESTPANPVAFNGRVLRQAERLLEGRRGATCLRLSGLYGPGRTSLLRRAFTGEPGSRRWGNRIHVQDAATALAHLLALPAPAPLYLGSDNLPALDTEVLAWLREQAGQLPVAAPSQGPVQGRRVRNEALRATGWTPAFPDYRAGYGPLIGPGV</sequence>
<dbReference type="GO" id="GO:0005737">
    <property type="term" value="C:cytoplasm"/>
    <property type="evidence" value="ECO:0007669"/>
    <property type="project" value="TreeGrafter"/>
</dbReference>
<dbReference type="PANTHER" id="PTHR48079">
    <property type="entry name" value="PROTEIN YEEZ"/>
    <property type="match status" value="1"/>
</dbReference>
<dbReference type="Pfam" id="PF01370">
    <property type="entry name" value="Epimerase"/>
    <property type="match status" value="1"/>
</dbReference>
<keyword evidence="3" id="KW-1185">Reference proteome</keyword>
<dbReference type="InterPro" id="IPR001509">
    <property type="entry name" value="Epimerase_deHydtase"/>
</dbReference>
<dbReference type="InterPro" id="IPR036291">
    <property type="entry name" value="NAD(P)-bd_dom_sf"/>
</dbReference>
<reference evidence="3" key="1">
    <citation type="submission" date="2013-08" db="EMBL/GenBank/DDBJ databases">
        <title>Genome sequencing of Arenimonas donghaensis.</title>
        <authorList>
            <person name="Chen F."/>
            <person name="Wang G."/>
        </authorList>
    </citation>
    <scope>NUCLEOTIDE SEQUENCE [LARGE SCALE GENOMIC DNA]</scope>
    <source>
        <strain evidence="3">HO3-R19</strain>
    </source>
</reference>
<dbReference type="PATRIC" id="fig|1121014.3.peg.1102"/>
<organism evidence="2 3">
    <name type="scientific">Arenimonas donghaensis DSM 18148 = HO3-R19</name>
    <dbReference type="NCBI Taxonomy" id="1121014"/>
    <lineage>
        <taxon>Bacteria</taxon>
        <taxon>Pseudomonadati</taxon>
        <taxon>Pseudomonadota</taxon>
        <taxon>Gammaproteobacteria</taxon>
        <taxon>Lysobacterales</taxon>
        <taxon>Lysobacteraceae</taxon>
        <taxon>Arenimonas</taxon>
    </lineage>
</organism>
<dbReference type="GO" id="GO:0004029">
    <property type="term" value="F:aldehyde dehydrogenase (NAD+) activity"/>
    <property type="evidence" value="ECO:0007669"/>
    <property type="project" value="TreeGrafter"/>
</dbReference>